<dbReference type="EMBL" id="QJKJ01003287">
    <property type="protein sequence ID" value="RDX99171.1"/>
    <property type="molecule type" value="Genomic_DNA"/>
</dbReference>
<feature type="non-terminal residue" evidence="1">
    <location>
        <position position="1"/>
    </location>
</feature>
<reference evidence="1" key="1">
    <citation type="submission" date="2018-05" db="EMBL/GenBank/DDBJ databases">
        <title>Draft genome of Mucuna pruriens seed.</title>
        <authorList>
            <person name="Nnadi N.E."/>
            <person name="Vos R."/>
            <person name="Hasami M.H."/>
            <person name="Devisetty U.K."/>
            <person name="Aguiy J.C."/>
        </authorList>
    </citation>
    <scope>NUCLEOTIDE SEQUENCE [LARGE SCALE GENOMIC DNA]</scope>
    <source>
        <strain evidence="1">JCA_2017</strain>
    </source>
</reference>
<evidence type="ECO:0000313" key="2">
    <source>
        <dbReference type="Proteomes" id="UP000257109"/>
    </source>
</evidence>
<evidence type="ECO:0000313" key="1">
    <source>
        <dbReference type="EMBL" id="RDX99171.1"/>
    </source>
</evidence>
<sequence>MENSSKRTKIYASKTYSLSSHPNMLVDCLKYNLTLPLARLIGQKVAKRKSNGKKKNIMEKIVEAKEIKNIVKAKEIKNIVKAKEIEDIRMLYEILMEDTSMMFVSQHQDYELHYKSIRRKLGN</sequence>
<keyword evidence="2" id="KW-1185">Reference proteome</keyword>
<proteinExistence type="predicted"/>
<name>A0A371H8P3_MUCPR</name>
<protein>
    <submittedName>
        <fullName evidence="1">Uncharacterized protein</fullName>
    </submittedName>
</protein>
<comment type="caution">
    <text evidence="1">The sequence shown here is derived from an EMBL/GenBank/DDBJ whole genome shotgun (WGS) entry which is preliminary data.</text>
</comment>
<gene>
    <name evidence="1" type="ORF">CR513_17816</name>
</gene>
<dbReference type="Proteomes" id="UP000257109">
    <property type="component" value="Unassembled WGS sequence"/>
</dbReference>
<accession>A0A371H8P3</accession>
<dbReference type="AlphaFoldDB" id="A0A371H8P3"/>
<organism evidence="1 2">
    <name type="scientific">Mucuna pruriens</name>
    <name type="common">Velvet bean</name>
    <name type="synonym">Dolichos pruriens</name>
    <dbReference type="NCBI Taxonomy" id="157652"/>
    <lineage>
        <taxon>Eukaryota</taxon>
        <taxon>Viridiplantae</taxon>
        <taxon>Streptophyta</taxon>
        <taxon>Embryophyta</taxon>
        <taxon>Tracheophyta</taxon>
        <taxon>Spermatophyta</taxon>
        <taxon>Magnoliopsida</taxon>
        <taxon>eudicotyledons</taxon>
        <taxon>Gunneridae</taxon>
        <taxon>Pentapetalae</taxon>
        <taxon>rosids</taxon>
        <taxon>fabids</taxon>
        <taxon>Fabales</taxon>
        <taxon>Fabaceae</taxon>
        <taxon>Papilionoideae</taxon>
        <taxon>50 kb inversion clade</taxon>
        <taxon>NPAAA clade</taxon>
        <taxon>indigoferoid/millettioid clade</taxon>
        <taxon>Phaseoleae</taxon>
        <taxon>Mucuna</taxon>
    </lineage>
</organism>
<dbReference type="STRING" id="157652.A0A371H8P3"/>